<dbReference type="PATRIC" id="fig|66851.6.peg.1230"/>
<dbReference type="Pfam" id="PF16640">
    <property type="entry name" value="Big_3_5"/>
    <property type="match status" value="1"/>
</dbReference>
<sequence>MKINKLILMVILIGAVLTLSTISASDLNCTNELNINDSGIQRNSLDVYLDNVNGHDSNDGKTNTSAVKTFNKALSLANDNSSIYIANGVYSGNKNTKITIGKSVNIIGSSDTIFDGLKVNYIFIVSNYAKVTFKNIKFINAYKIYSDSSQSGHCSMYGAALEIKNASVTLDNCSFMNNYLNYVSVVNFYNYGGAVSNLGNLTVLNSYFINNSVGTTSGLNGYGGSIYNKGNLSINNSSFLNSKSRDFSYGGAIANDGYAIVNNTLIKGLYVRHESRGSAIYNNGNFLLVNSIIENNTIERGNFNYIYGCIYNNKKFVAYGNIFRNNKGYYEKPHPSFKGSPTIFNVGSINLTYNAFINNAPFSGIASDLFYYGGEIISIDNNWWSTNKDPYLTNKINIKDNINSWLVFDLTPNYSALNISDHVDITAIWKLSSGLTPNIKLFPVLNVNFTTNVNNVVHKAYEKLDNGNSIFTFNFTDKKGGYFVIASIEGFSHNVMVDVGKGKSIIKFNVTDNIVYTENILIDVEVSDELSSLLNGNVSVYFNENKSNLNLTNGKTTFNFTNFPTGVHVFYIVYEGDENYFKAFKRVVVTINKAPTELSIHVPDFKIDKKVNLIVTLGPKGIRGIAYVYVDGIRKTIAYLYNGNTTIKLSNFAEGKHNLTIEYLGNENFEPCNASTTFKVTKYDTSLSVTSLDINSGQDAIISVTVNPSDLRGEAILSINGVNSTIFLKDTQTDIRVANLTKGVYNVVIFYKGDKKYYSSNASTSFTVLKALSNINVDIVKNNLTGNIIVTTNPINCTGVVGMFINFDEYRLNLTRGIANFSVEFYKGTNYIFVFYEGDNIYEGSSWNITIGEAEEFTFIGGNVIAYEHNDFNYKVRLVEDNGIPIQNKIVNFKLNNKLYNVTTNKDGFAYLPLNLNKGVYNIQATFKNKTISNTLNIKAIDFNLIISNSSYLENESFEVFFKYNITGNLKFIVENEFNATVDIDGIKAVFTTNKLNAGNYTVKVIYSNEFYTAPAKISNFEIKKANTNLIINISSGIENRMITVFFPETASGSVNITVDGINYICNINRAKAILNLFNLSKTNHQVVVNYGGDNNFNGANLTTSFIVKEFLSDLILTINNAIYGENITVTANLNKNTTGNIIFSVESLSKTVEIHNGQASWTFNWIDVGNHIIKAFYPGDELFISSTNSTSFNIAKANSTIVLYTKDVVLNENIRIYANLSKNATGSVAFSIVDYYSPRNKPISNSTAQWYISPLTTGQYKVIANYIGDNNYNPSYTIYLLNVTQKRAKLSVEVNDIAVNEVLVVKVKLTGPNNEGINGSVVLNLNSKSYTIHVKNGVGSLYVGKFAVGTYEYSVTYQGSANYSKTSVNKKFNVIDSLLNISLTAHDVTKFYKGSEKLKIILKYGNNGVSNAIIHITLNKKKYSVTTNSNGVAYLAIGLNPGKYKASISFDGNSKYNPAKSNAVINVLSTVEGMDLVKLYGTSSLYLSIFSDSNGKVLGNTKVKFTIGSKSFTATTLPNGVARLNINFKPGTYTITAINPVTGQKATNTIKIFYRIDQNKDLNMNFGSGKSYKVRLHNDDASVSGAGKIVVFKINNKVYKVKTDKKGHAYIKINLNPKIYFITATYKGFTVKNKIIVKPLLKAKNIIQKKSKITKFKVKLVNSNGKIQKSKKITFKIKGKTYKAKTNSKGAATLVLKNLKVGKHIIYSVYGKSKIKNSIKIIK</sequence>
<dbReference type="InterPro" id="IPR013783">
    <property type="entry name" value="Ig-like_fold"/>
</dbReference>
<dbReference type="STRING" id="66851.MBORA_11280"/>
<proteinExistence type="predicted"/>
<dbReference type="RefSeq" id="WP_042693899.1">
    <property type="nucleotide sequence ID" value="NZ_CABMAB010000029.1"/>
</dbReference>
<name>A0A162FG12_METOA</name>
<dbReference type="InterPro" id="IPR011050">
    <property type="entry name" value="Pectin_lyase_fold/virulence"/>
</dbReference>
<dbReference type="OrthoDB" id="77123at2157"/>
<gene>
    <name evidence="2" type="ORF">MBORA_11280</name>
</gene>
<accession>A0A162FG12</accession>
<dbReference type="InterPro" id="IPR008964">
    <property type="entry name" value="Invasin/intimin_cell_adhesion"/>
</dbReference>
<comment type="caution">
    <text evidence="2">The sequence shown here is derived from an EMBL/GenBank/DDBJ whole genome shotgun (WGS) entry which is preliminary data.</text>
</comment>
<organism evidence="2 3">
    <name type="scientific">Methanobrevibacter oralis</name>
    <dbReference type="NCBI Taxonomy" id="66851"/>
    <lineage>
        <taxon>Archaea</taxon>
        <taxon>Methanobacteriati</taxon>
        <taxon>Methanobacteriota</taxon>
        <taxon>Methanomada group</taxon>
        <taxon>Methanobacteria</taxon>
        <taxon>Methanobacteriales</taxon>
        <taxon>Methanobacteriaceae</taxon>
        <taxon>Methanobrevibacter</taxon>
    </lineage>
</organism>
<evidence type="ECO:0000259" key="1">
    <source>
        <dbReference type="Pfam" id="PF16640"/>
    </source>
</evidence>
<evidence type="ECO:0000313" key="2">
    <source>
        <dbReference type="EMBL" id="KZX12515.1"/>
    </source>
</evidence>
<dbReference type="SUPFAM" id="SSF49373">
    <property type="entry name" value="Invasin/intimin cell-adhesion fragments"/>
    <property type="match status" value="1"/>
</dbReference>
<dbReference type="InterPro" id="IPR032109">
    <property type="entry name" value="Big_3_5"/>
</dbReference>
<feature type="domain" description="Bacterial Ig-like" evidence="1">
    <location>
        <begin position="1120"/>
        <end position="1195"/>
    </location>
</feature>
<reference evidence="3" key="1">
    <citation type="journal article" date="2016" name="Genome Announc.">
        <title>Draft Genome Sequences of Methanobrevibacter curvatus DSM11111, Methanobrevibacter cuticularis DSM11139, Methanobrevibacter filiformis DSM11501, and Methanobrevibacter oralis DSM7256.</title>
        <authorList>
            <person name="Poehlein A."/>
            <person name="Seedorf H."/>
        </authorList>
    </citation>
    <scope>NUCLEOTIDE SEQUENCE [LARGE SCALE GENOMIC DNA]</scope>
    <source>
        <strain evidence="3">DSM 7256 / JCM 30027 / ZR</strain>
    </source>
</reference>
<keyword evidence="3" id="KW-1185">Reference proteome</keyword>
<dbReference type="Gene3D" id="2.60.40.10">
    <property type="entry name" value="Immunoglobulins"/>
    <property type="match status" value="2"/>
</dbReference>
<evidence type="ECO:0000313" key="3">
    <source>
        <dbReference type="Proteomes" id="UP000077428"/>
    </source>
</evidence>
<protein>
    <submittedName>
        <fullName evidence="2">Bacterial Ig-like domain protein</fullName>
    </submittedName>
</protein>
<dbReference type="Proteomes" id="UP000077428">
    <property type="component" value="Unassembled WGS sequence"/>
</dbReference>
<dbReference type="EMBL" id="LWMU01000069">
    <property type="protein sequence ID" value="KZX12515.1"/>
    <property type="molecule type" value="Genomic_DNA"/>
</dbReference>
<dbReference type="SUPFAM" id="SSF51126">
    <property type="entry name" value="Pectin lyase-like"/>
    <property type="match status" value="1"/>
</dbReference>